<keyword evidence="5 6" id="KW-0694">RNA-binding</keyword>
<dbReference type="PANTHER" id="PTHR11252">
    <property type="entry name" value="POLYRIBONUCLEOTIDE NUCLEOTIDYLTRANSFERASE"/>
    <property type="match status" value="1"/>
</dbReference>
<feature type="compositionally biased region" description="Low complexity" evidence="7">
    <location>
        <begin position="895"/>
        <end position="917"/>
    </location>
</feature>
<dbReference type="HAMAP" id="MF_01595">
    <property type="entry name" value="PNPase"/>
    <property type="match status" value="1"/>
</dbReference>
<keyword evidence="3" id="KW-0808">Transferase</keyword>
<dbReference type="GO" id="GO:0004654">
    <property type="term" value="F:polyribonucleotide nucleotidyltransferase activity"/>
    <property type="evidence" value="ECO:0007669"/>
    <property type="project" value="UniProtKB-EC"/>
</dbReference>
<keyword evidence="4" id="KW-0548">Nucleotidyltransferase</keyword>
<evidence type="ECO:0000256" key="1">
    <source>
        <dbReference type="ARBA" id="ARBA00007404"/>
    </source>
</evidence>
<dbReference type="CDD" id="cd02393">
    <property type="entry name" value="KH-I_PNPase"/>
    <property type="match status" value="1"/>
</dbReference>
<dbReference type="Gene3D" id="3.30.1370.10">
    <property type="entry name" value="K Homology domain, type 1"/>
    <property type="match status" value="1"/>
</dbReference>
<dbReference type="FunFam" id="3.30.230.70:FF:000001">
    <property type="entry name" value="Polyribonucleotide nucleotidyltransferase"/>
    <property type="match status" value="1"/>
</dbReference>
<dbReference type="Pfam" id="PF00575">
    <property type="entry name" value="S1"/>
    <property type="match status" value="1"/>
</dbReference>
<dbReference type="InterPro" id="IPR020568">
    <property type="entry name" value="Ribosomal_Su5_D2-typ_SF"/>
</dbReference>
<dbReference type="InterPro" id="IPR001247">
    <property type="entry name" value="ExoRNase_PH_dom1"/>
</dbReference>
<feature type="region of interest" description="Disordered" evidence="7">
    <location>
        <begin position="882"/>
        <end position="930"/>
    </location>
</feature>
<dbReference type="PROSITE" id="PS50126">
    <property type="entry name" value="S1"/>
    <property type="match status" value="1"/>
</dbReference>
<dbReference type="InterPro" id="IPR036456">
    <property type="entry name" value="PNPase_PH_RNA-bd_sf"/>
</dbReference>
<dbReference type="Gene3D" id="3.30.230.70">
    <property type="entry name" value="GHMP Kinase, N-terminal domain"/>
    <property type="match status" value="2"/>
</dbReference>
<dbReference type="GO" id="GO:0000958">
    <property type="term" value="P:mitochondrial mRNA catabolic process"/>
    <property type="evidence" value="ECO:0007669"/>
    <property type="project" value="TreeGrafter"/>
</dbReference>
<comment type="similarity">
    <text evidence="1">Belongs to the polyribonucleotide nucleotidyltransferase family.</text>
</comment>
<dbReference type="Proteomes" id="UP001301350">
    <property type="component" value="Unassembled WGS sequence"/>
</dbReference>
<dbReference type="NCBIfam" id="NF008805">
    <property type="entry name" value="PRK11824.1"/>
    <property type="match status" value="1"/>
</dbReference>
<dbReference type="Gene3D" id="2.40.50.140">
    <property type="entry name" value="Nucleic acid-binding proteins"/>
    <property type="match status" value="1"/>
</dbReference>
<dbReference type="GO" id="GO:0005829">
    <property type="term" value="C:cytosol"/>
    <property type="evidence" value="ECO:0007669"/>
    <property type="project" value="TreeGrafter"/>
</dbReference>
<dbReference type="SUPFAM" id="SSF46915">
    <property type="entry name" value="Polynucleotide phosphorylase/guanosine pentaphosphate synthase (PNPase/GPSI), domain 3"/>
    <property type="match status" value="1"/>
</dbReference>
<sequence length="930" mass="100359">MAEARKGAFLQQSRSRLQRALPLAFTASATAVGQRQPRAAAAPGCCRLRSWDGTRGLSCPAASSFIPCAPDGVAFPSSLRRYRHRTHPRRCASHRLRLRAKLPSVSYTIEIDGAAPITLESGFFARQADAAVTVRTGDTVVYCTVCHDSSAAPNIDFLPLRVDYLERFSAVGRTTAGYIKRDKPGEREILMSRLIDRPLRPCIGEGFFKETQVLAHVFSYDGRNQADTLALCGAAAAMALSTVPMRASLAAVRVGMRADGTLVLNPTEEQMHGDAKHMDMVVAGTQHAILMIEGGFLFATEEQVLEAVQLAQRAIAAICRGIDEFRQRVQTHRGEPLEKDQSDLRVPLPADMDDIRAAALAAGLGAALRTTGKAARNIAIEAVRQSVMSARYPSREATDADPEAAQKRRTLLDMAWKRVLSAEMRRLVLDEAVRPDGRAVDTIRDIDITQTPLPCAHGSSLFTRGETQVLAVATLGGRDSAQRSESLLGERLAHFYLQYLFPPFAVGEVGRLGTPGRREIGHGMLAQRALEPVVPPREQFPYVIRVETNVLESNGSSSMASVCGGCLALMDAGVPVRAPVAGVAMGLIWEPQAEASSAAPRHVILTDILGIEDALGDMDFKVARSADGITALQMDIKVEGVTVALLREALQRARQACFYILERMAAVCPAPRPTLPVSVPKVRVLTVAPKRIGDVIGAGGRVVRGIIEECGGDDVLSIDIDADGTVTLLSADEAVLHKAARRVQAVTTDVETGQVFEEARVVKILPFGAYVELDEVSGREAWLHISELEWYRVGKMEDVVREGDTVRVRVTEVSARGQVRVSRKALLPRRDAAADAAASGNAAGSGANGAPIEELEMEVELEVQGGKPQGELSTYERDLLRFERQQRRQERRVQRTTGGPPAVSSTPSTPTTATADGNRAEAVTDDQPGA</sequence>
<dbReference type="SUPFAM" id="SSF55666">
    <property type="entry name" value="Ribonuclease PH domain 2-like"/>
    <property type="match status" value="2"/>
</dbReference>
<dbReference type="SUPFAM" id="SSF50249">
    <property type="entry name" value="Nucleic acid-binding proteins"/>
    <property type="match status" value="1"/>
</dbReference>
<feature type="domain" description="S1 motif" evidence="8">
    <location>
        <begin position="753"/>
        <end position="824"/>
    </location>
</feature>
<dbReference type="SUPFAM" id="SSF54791">
    <property type="entry name" value="Eukaryotic type KH-domain (KH-domain type I)"/>
    <property type="match status" value="1"/>
</dbReference>
<evidence type="ECO:0000256" key="7">
    <source>
        <dbReference type="SAM" id="MobiDB-lite"/>
    </source>
</evidence>
<dbReference type="InterPro" id="IPR036612">
    <property type="entry name" value="KH_dom_type_1_sf"/>
</dbReference>
<dbReference type="InterPro" id="IPR012340">
    <property type="entry name" value="NA-bd_OB-fold"/>
</dbReference>
<proteinExistence type="inferred from homology"/>
<evidence type="ECO:0000256" key="2">
    <source>
        <dbReference type="ARBA" id="ARBA00012416"/>
    </source>
</evidence>
<dbReference type="InterPro" id="IPR015848">
    <property type="entry name" value="PNPase_PH_RNA-bd_bac/org-type"/>
</dbReference>
<dbReference type="EC" id="2.7.7.8" evidence="2"/>
<dbReference type="InterPro" id="IPR003029">
    <property type="entry name" value="S1_domain"/>
</dbReference>
<name>A0AAV9J2G6_CYACA</name>
<dbReference type="EMBL" id="JANCYW010000018">
    <property type="protein sequence ID" value="KAK4538566.1"/>
    <property type="molecule type" value="Genomic_DNA"/>
</dbReference>
<dbReference type="PANTHER" id="PTHR11252:SF0">
    <property type="entry name" value="POLYRIBONUCLEOTIDE NUCLEOTIDYLTRANSFERASE 1, MITOCHONDRIAL"/>
    <property type="match status" value="1"/>
</dbReference>
<evidence type="ECO:0000256" key="5">
    <source>
        <dbReference type="ARBA" id="ARBA00022884"/>
    </source>
</evidence>
<dbReference type="GO" id="GO:0005739">
    <property type="term" value="C:mitochondrion"/>
    <property type="evidence" value="ECO:0007669"/>
    <property type="project" value="TreeGrafter"/>
</dbReference>
<evidence type="ECO:0000259" key="8">
    <source>
        <dbReference type="PROSITE" id="PS50126"/>
    </source>
</evidence>
<dbReference type="InterPro" id="IPR015847">
    <property type="entry name" value="ExoRNase_PH_dom2"/>
</dbReference>
<dbReference type="PROSITE" id="PS50084">
    <property type="entry name" value="KH_TYPE_1"/>
    <property type="match status" value="1"/>
</dbReference>
<keyword evidence="10" id="KW-1185">Reference proteome</keyword>
<dbReference type="FunFam" id="3.30.1370.10:FF:000001">
    <property type="entry name" value="Polyribonucleotide nucleotidyltransferase"/>
    <property type="match status" value="1"/>
</dbReference>
<comment type="caution">
    <text evidence="9">The sequence shown here is derived from an EMBL/GenBank/DDBJ whole genome shotgun (WGS) entry which is preliminary data.</text>
</comment>
<dbReference type="GO" id="GO:0000175">
    <property type="term" value="F:3'-5'-RNA exonuclease activity"/>
    <property type="evidence" value="ECO:0007669"/>
    <property type="project" value="TreeGrafter"/>
</dbReference>
<dbReference type="CDD" id="cd11364">
    <property type="entry name" value="RNase_PH_PNPase_2"/>
    <property type="match status" value="1"/>
</dbReference>
<dbReference type="AlphaFoldDB" id="A0AAV9J2G6"/>
<feature type="compositionally biased region" description="Basic and acidic residues" evidence="7">
    <location>
        <begin position="882"/>
        <end position="893"/>
    </location>
</feature>
<gene>
    <name evidence="9" type="ORF">CDCA_CDCA18G4591</name>
</gene>
<organism evidence="9 10">
    <name type="scientific">Cyanidium caldarium</name>
    <name type="common">Red alga</name>
    <dbReference type="NCBI Taxonomy" id="2771"/>
    <lineage>
        <taxon>Eukaryota</taxon>
        <taxon>Rhodophyta</taxon>
        <taxon>Bangiophyceae</taxon>
        <taxon>Cyanidiales</taxon>
        <taxon>Cyanidiaceae</taxon>
        <taxon>Cyanidium</taxon>
    </lineage>
</organism>
<evidence type="ECO:0000313" key="10">
    <source>
        <dbReference type="Proteomes" id="UP001301350"/>
    </source>
</evidence>
<dbReference type="GO" id="GO:0000965">
    <property type="term" value="P:mitochondrial RNA 3'-end processing"/>
    <property type="evidence" value="ECO:0007669"/>
    <property type="project" value="TreeGrafter"/>
</dbReference>
<dbReference type="SMART" id="SM00316">
    <property type="entry name" value="S1"/>
    <property type="match status" value="1"/>
</dbReference>
<dbReference type="SUPFAM" id="SSF54211">
    <property type="entry name" value="Ribosomal protein S5 domain 2-like"/>
    <property type="match status" value="2"/>
</dbReference>
<dbReference type="InterPro" id="IPR027408">
    <property type="entry name" value="PNPase/RNase_PH_dom_sf"/>
</dbReference>
<dbReference type="Pfam" id="PF01138">
    <property type="entry name" value="RNase_PH"/>
    <property type="match status" value="2"/>
</dbReference>
<dbReference type="NCBIfam" id="TIGR03591">
    <property type="entry name" value="polynuc_phos"/>
    <property type="match status" value="1"/>
</dbReference>
<dbReference type="InterPro" id="IPR012162">
    <property type="entry name" value="PNPase"/>
</dbReference>
<protein>
    <recommendedName>
        <fullName evidence="2">polyribonucleotide nucleotidyltransferase</fullName>
        <ecNumber evidence="2">2.7.7.8</ecNumber>
    </recommendedName>
</protein>
<dbReference type="Pfam" id="PF03725">
    <property type="entry name" value="RNase_PH_C"/>
    <property type="match status" value="1"/>
</dbReference>
<dbReference type="GO" id="GO:0003723">
    <property type="term" value="F:RNA binding"/>
    <property type="evidence" value="ECO:0007669"/>
    <property type="project" value="UniProtKB-UniRule"/>
</dbReference>
<evidence type="ECO:0000256" key="6">
    <source>
        <dbReference type="PROSITE-ProRule" id="PRU00117"/>
    </source>
</evidence>
<evidence type="ECO:0000313" key="9">
    <source>
        <dbReference type="EMBL" id="KAK4538566.1"/>
    </source>
</evidence>
<dbReference type="InterPro" id="IPR036345">
    <property type="entry name" value="ExoRNase_PH_dom2_sf"/>
</dbReference>
<evidence type="ECO:0000256" key="3">
    <source>
        <dbReference type="ARBA" id="ARBA00022679"/>
    </source>
</evidence>
<evidence type="ECO:0000256" key="4">
    <source>
        <dbReference type="ARBA" id="ARBA00022695"/>
    </source>
</evidence>
<dbReference type="Pfam" id="PF03726">
    <property type="entry name" value="PNPase"/>
    <property type="match status" value="1"/>
</dbReference>
<reference evidence="9 10" key="1">
    <citation type="submission" date="2022-07" db="EMBL/GenBank/DDBJ databases">
        <title>Genome-wide signatures of adaptation to extreme environments.</title>
        <authorList>
            <person name="Cho C.H."/>
            <person name="Yoon H.S."/>
        </authorList>
    </citation>
    <scope>NUCLEOTIDE SEQUENCE [LARGE SCALE GENOMIC DNA]</scope>
    <source>
        <strain evidence="9 10">DBV 063 E5</strain>
    </source>
</reference>
<accession>A0AAV9J2G6</accession>